<dbReference type="EMBL" id="DF237120">
    <property type="protein sequence ID" value="GAQ83981.1"/>
    <property type="molecule type" value="Genomic_DNA"/>
</dbReference>
<evidence type="ECO:0008006" key="3">
    <source>
        <dbReference type="Google" id="ProtNLM"/>
    </source>
</evidence>
<proteinExistence type="predicted"/>
<evidence type="ECO:0000313" key="2">
    <source>
        <dbReference type="Proteomes" id="UP000054558"/>
    </source>
</evidence>
<protein>
    <recommendedName>
        <fullName evidence="3">SnoaL-like domain-containing protein</fullName>
    </recommendedName>
</protein>
<dbReference type="Proteomes" id="UP000054558">
    <property type="component" value="Unassembled WGS sequence"/>
</dbReference>
<sequence>MSGVWKNKDGVGQYTKVMHETIDVKRFDILGWAGAGNEVFVKIFVEATVKATGKTFKTDMLHNWTVNDAGLFCRFVEYCDTDAVVKAHQAG</sequence>
<gene>
    <name evidence="1" type="ORF">KFL_001710120</name>
</gene>
<keyword evidence="2" id="KW-1185">Reference proteome</keyword>
<dbReference type="AlphaFoldDB" id="A0A1Y1I484"/>
<reference evidence="1 2" key="1">
    <citation type="journal article" date="2014" name="Nat. Commun.">
        <title>Klebsormidium flaccidum genome reveals primary factors for plant terrestrial adaptation.</title>
        <authorList>
            <person name="Hori K."/>
            <person name="Maruyama F."/>
            <person name="Fujisawa T."/>
            <person name="Togashi T."/>
            <person name="Yamamoto N."/>
            <person name="Seo M."/>
            <person name="Sato S."/>
            <person name="Yamada T."/>
            <person name="Mori H."/>
            <person name="Tajima N."/>
            <person name="Moriyama T."/>
            <person name="Ikeuchi M."/>
            <person name="Watanabe M."/>
            <person name="Wada H."/>
            <person name="Kobayashi K."/>
            <person name="Saito M."/>
            <person name="Masuda T."/>
            <person name="Sasaki-Sekimoto Y."/>
            <person name="Mashiguchi K."/>
            <person name="Awai K."/>
            <person name="Shimojima M."/>
            <person name="Masuda S."/>
            <person name="Iwai M."/>
            <person name="Nobusawa T."/>
            <person name="Narise T."/>
            <person name="Kondo S."/>
            <person name="Saito H."/>
            <person name="Sato R."/>
            <person name="Murakawa M."/>
            <person name="Ihara Y."/>
            <person name="Oshima-Yamada Y."/>
            <person name="Ohtaka K."/>
            <person name="Satoh M."/>
            <person name="Sonobe K."/>
            <person name="Ishii M."/>
            <person name="Ohtani R."/>
            <person name="Kanamori-Sato M."/>
            <person name="Honoki R."/>
            <person name="Miyazaki D."/>
            <person name="Mochizuki H."/>
            <person name="Umetsu J."/>
            <person name="Higashi K."/>
            <person name="Shibata D."/>
            <person name="Kamiya Y."/>
            <person name="Sato N."/>
            <person name="Nakamura Y."/>
            <person name="Tabata S."/>
            <person name="Ida S."/>
            <person name="Kurokawa K."/>
            <person name="Ohta H."/>
        </authorList>
    </citation>
    <scope>NUCLEOTIDE SEQUENCE [LARGE SCALE GENOMIC DNA]</scope>
    <source>
        <strain evidence="1 2">NIES-2285</strain>
    </source>
</reference>
<dbReference type="InterPro" id="IPR032710">
    <property type="entry name" value="NTF2-like_dom_sf"/>
</dbReference>
<organism evidence="1 2">
    <name type="scientific">Klebsormidium nitens</name>
    <name type="common">Green alga</name>
    <name type="synonym">Ulothrix nitens</name>
    <dbReference type="NCBI Taxonomy" id="105231"/>
    <lineage>
        <taxon>Eukaryota</taxon>
        <taxon>Viridiplantae</taxon>
        <taxon>Streptophyta</taxon>
        <taxon>Klebsormidiophyceae</taxon>
        <taxon>Klebsormidiales</taxon>
        <taxon>Klebsormidiaceae</taxon>
        <taxon>Klebsormidium</taxon>
    </lineage>
</organism>
<dbReference type="SUPFAM" id="SSF54427">
    <property type="entry name" value="NTF2-like"/>
    <property type="match status" value="1"/>
</dbReference>
<name>A0A1Y1I484_KLENI</name>
<dbReference type="Gene3D" id="3.10.450.50">
    <property type="match status" value="1"/>
</dbReference>
<accession>A0A1Y1I484</accession>
<evidence type="ECO:0000313" key="1">
    <source>
        <dbReference type="EMBL" id="GAQ83981.1"/>
    </source>
</evidence>